<dbReference type="InterPro" id="IPR036291">
    <property type="entry name" value="NAD(P)-bd_dom_sf"/>
</dbReference>
<name>A0A1F7HJQ3_9BACT</name>
<evidence type="ECO:0000256" key="1">
    <source>
        <dbReference type="ARBA" id="ARBA00007637"/>
    </source>
</evidence>
<proteinExistence type="inferred from homology"/>
<comment type="caution">
    <text evidence="3">The sequence shown here is derived from an EMBL/GenBank/DDBJ whole genome shotgun (WGS) entry which is preliminary data.</text>
</comment>
<dbReference type="Proteomes" id="UP000177199">
    <property type="component" value="Unassembled WGS sequence"/>
</dbReference>
<evidence type="ECO:0000313" key="3">
    <source>
        <dbReference type="EMBL" id="OGK31325.1"/>
    </source>
</evidence>
<evidence type="ECO:0000313" key="4">
    <source>
        <dbReference type="Proteomes" id="UP000177199"/>
    </source>
</evidence>
<dbReference type="AlphaFoldDB" id="A0A1F7HJQ3"/>
<feature type="domain" description="NAD-dependent epimerase/dehydratase" evidence="2">
    <location>
        <begin position="8"/>
        <end position="265"/>
    </location>
</feature>
<comment type="similarity">
    <text evidence="1">Belongs to the NAD(P)-dependent epimerase/dehydratase family.</text>
</comment>
<gene>
    <name evidence="3" type="ORF">A3F29_02090</name>
</gene>
<sequence>MYFKNKNVLVTGGTGFVGSHLVEELINQGANVVTTFLELDPLSYFFTQGLDKKTVMVPADVEDFEKMHDIITKNNIEYIFHLAAQALVETAFYNPKRTLTSNITGTVNILESARLYPHVKAVIFASSDKAYGKLSKTSEVKSKRSLSRTSEVKFSGKYIETDPLRGDHPYEVSKSAADLICYSYFKTYGVPVIVTRFGNIYGEGDLNFSRIIPGAIESIVKNKQLDIRSNGKYIRDYLYVKDVVIGYLLLAKNINKIKGEAFNFGSKETLSVLEVIKLIEKTLKTKINYKILNSAKNEIPYQSLDYSKIKNQLGWSPKNTISSRINDILAWYSKGSKHI</sequence>
<reference evidence="3 4" key="1">
    <citation type="journal article" date="2016" name="Nat. Commun.">
        <title>Thousands of microbial genomes shed light on interconnected biogeochemical processes in an aquifer system.</title>
        <authorList>
            <person name="Anantharaman K."/>
            <person name="Brown C.T."/>
            <person name="Hug L.A."/>
            <person name="Sharon I."/>
            <person name="Castelle C.J."/>
            <person name="Probst A.J."/>
            <person name="Thomas B.C."/>
            <person name="Singh A."/>
            <person name="Wilkins M.J."/>
            <person name="Karaoz U."/>
            <person name="Brodie E.L."/>
            <person name="Williams K.H."/>
            <person name="Hubbard S.S."/>
            <person name="Banfield J.F."/>
        </authorList>
    </citation>
    <scope>NUCLEOTIDE SEQUENCE [LARGE SCALE GENOMIC DNA]</scope>
</reference>
<dbReference type="EMBL" id="MFZV01000010">
    <property type="protein sequence ID" value="OGK31325.1"/>
    <property type="molecule type" value="Genomic_DNA"/>
</dbReference>
<dbReference type="PANTHER" id="PTHR43000">
    <property type="entry name" value="DTDP-D-GLUCOSE 4,6-DEHYDRATASE-RELATED"/>
    <property type="match status" value="1"/>
</dbReference>
<accession>A0A1F7HJQ3</accession>
<dbReference type="Pfam" id="PF01370">
    <property type="entry name" value="Epimerase"/>
    <property type="match status" value="1"/>
</dbReference>
<dbReference type="InterPro" id="IPR001509">
    <property type="entry name" value="Epimerase_deHydtase"/>
</dbReference>
<dbReference type="Gene3D" id="3.40.50.720">
    <property type="entry name" value="NAD(P)-binding Rossmann-like Domain"/>
    <property type="match status" value="1"/>
</dbReference>
<organism evidence="3 4">
    <name type="scientific">Candidatus Roizmanbacteria bacterium RIFCSPHIGHO2_12_FULL_33_9</name>
    <dbReference type="NCBI Taxonomy" id="1802045"/>
    <lineage>
        <taxon>Bacteria</taxon>
        <taxon>Candidatus Roizmaniibacteriota</taxon>
    </lineage>
</organism>
<dbReference type="SUPFAM" id="SSF51735">
    <property type="entry name" value="NAD(P)-binding Rossmann-fold domains"/>
    <property type="match status" value="1"/>
</dbReference>
<evidence type="ECO:0000259" key="2">
    <source>
        <dbReference type="Pfam" id="PF01370"/>
    </source>
</evidence>
<protein>
    <recommendedName>
        <fullName evidence="2">NAD-dependent epimerase/dehydratase domain-containing protein</fullName>
    </recommendedName>
</protein>